<protein>
    <submittedName>
        <fullName evidence="1">Uncharacterized protein</fullName>
    </submittedName>
</protein>
<evidence type="ECO:0000313" key="1">
    <source>
        <dbReference type="EMBL" id="OHE93287.1"/>
    </source>
</evidence>
<organism evidence="1 2">
    <name type="scientific">Colletotrichum orchidophilum</name>
    <dbReference type="NCBI Taxonomy" id="1209926"/>
    <lineage>
        <taxon>Eukaryota</taxon>
        <taxon>Fungi</taxon>
        <taxon>Dikarya</taxon>
        <taxon>Ascomycota</taxon>
        <taxon>Pezizomycotina</taxon>
        <taxon>Sordariomycetes</taxon>
        <taxon>Hypocreomycetidae</taxon>
        <taxon>Glomerellales</taxon>
        <taxon>Glomerellaceae</taxon>
        <taxon>Colletotrichum</taxon>
    </lineage>
</organism>
<keyword evidence="2" id="KW-1185">Reference proteome</keyword>
<dbReference type="GeneID" id="34564564"/>
<sequence>MVEHRQTHRELEGTVSALDFSSSEALTWTSAMDHWHHTSSYPQQLHPIYTARSTAQHMLRTTTEWVMAIGDHQSIPVAYALKLLMSSSSLLRDSYADRIELSGKCLPMVLGSAAPTEPGATPLKRHITMSCQIRPPKLALESAAPSLKRPFRLLEPVFVFYVLSVSFKRYHPRRFNVFRSVPQRQH</sequence>
<proteinExistence type="predicted"/>
<dbReference type="AlphaFoldDB" id="A0A1G4AVX2"/>
<accession>A0A1G4AVX2</accession>
<gene>
    <name evidence="1" type="ORF">CORC01_11430</name>
</gene>
<dbReference type="Proteomes" id="UP000176998">
    <property type="component" value="Unassembled WGS sequence"/>
</dbReference>
<evidence type="ECO:0000313" key="2">
    <source>
        <dbReference type="Proteomes" id="UP000176998"/>
    </source>
</evidence>
<dbReference type="RefSeq" id="XP_022470453.1">
    <property type="nucleotide sequence ID" value="XM_022623054.1"/>
</dbReference>
<name>A0A1G4AVX2_9PEZI</name>
<reference evidence="1 2" key="1">
    <citation type="submission" date="2016-09" db="EMBL/GenBank/DDBJ databases">
        <authorList>
            <person name="Capua I."/>
            <person name="De Benedictis P."/>
            <person name="Joannis T."/>
            <person name="Lombin L.H."/>
            <person name="Cattoli G."/>
        </authorList>
    </citation>
    <scope>NUCLEOTIDE SEQUENCE [LARGE SCALE GENOMIC DNA]</scope>
    <source>
        <strain evidence="1 2">IMI 309357</strain>
    </source>
</reference>
<dbReference type="EMBL" id="MJBS01000124">
    <property type="protein sequence ID" value="OHE93287.1"/>
    <property type="molecule type" value="Genomic_DNA"/>
</dbReference>
<comment type="caution">
    <text evidence="1">The sequence shown here is derived from an EMBL/GenBank/DDBJ whole genome shotgun (WGS) entry which is preliminary data.</text>
</comment>